<dbReference type="Proteomes" id="UP000077202">
    <property type="component" value="Unassembled WGS sequence"/>
</dbReference>
<evidence type="ECO:0000313" key="2">
    <source>
        <dbReference type="EMBL" id="OAE26407.1"/>
    </source>
</evidence>
<evidence type="ECO:0000313" key="3">
    <source>
        <dbReference type="Proteomes" id="UP000077202"/>
    </source>
</evidence>
<comment type="caution">
    <text evidence="2">The sequence shown here is derived from an EMBL/GenBank/DDBJ whole genome shotgun (WGS) entry which is preliminary data.</text>
</comment>
<gene>
    <name evidence="2" type="ORF">AXG93_131s1170</name>
</gene>
<feature type="compositionally biased region" description="Basic and acidic residues" evidence="1">
    <location>
        <begin position="8"/>
        <end position="17"/>
    </location>
</feature>
<reference evidence="2" key="1">
    <citation type="submission" date="2016-03" db="EMBL/GenBank/DDBJ databases">
        <title>Mechanisms controlling the formation of the plant cell surface in tip-growing cells are functionally conserved among land plants.</title>
        <authorList>
            <person name="Honkanen S."/>
            <person name="Jones V.A."/>
            <person name="Morieri G."/>
            <person name="Champion C."/>
            <person name="Hetherington A.J."/>
            <person name="Kelly S."/>
            <person name="Saint-Marcoux D."/>
            <person name="Proust H."/>
            <person name="Prescott H."/>
            <person name="Dolan L."/>
        </authorList>
    </citation>
    <scope>NUCLEOTIDE SEQUENCE [LARGE SCALE GENOMIC DNA]</scope>
    <source>
        <tissue evidence="2">Whole gametophyte</tissue>
    </source>
</reference>
<evidence type="ECO:0000256" key="1">
    <source>
        <dbReference type="SAM" id="MobiDB-lite"/>
    </source>
</evidence>
<sequence>MAGDDDDRYGSDLRDSPPVRSRSYHRSPDDDGREGSPPDIREGRENGDRYREVVSRNESCVIVLCTRLDPRTVFFWVLLNKSPGSLDTPRA</sequence>
<dbReference type="AlphaFoldDB" id="A0A176W037"/>
<dbReference type="EMBL" id="LVLJ01002188">
    <property type="protein sequence ID" value="OAE26407.1"/>
    <property type="molecule type" value="Genomic_DNA"/>
</dbReference>
<name>A0A176W037_MARPO</name>
<feature type="region of interest" description="Disordered" evidence="1">
    <location>
        <begin position="1"/>
        <end position="50"/>
    </location>
</feature>
<organism evidence="2 3">
    <name type="scientific">Marchantia polymorpha subsp. ruderalis</name>
    <dbReference type="NCBI Taxonomy" id="1480154"/>
    <lineage>
        <taxon>Eukaryota</taxon>
        <taxon>Viridiplantae</taxon>
        <taxon>Streptophyta</taxon>
        <taxon>Embryophyta</taxon>
        <taxon>Marchantiophyta</taxon>
        <taxon>Marchantiopsida</taxon>
        <taxon>Marchantiidae</taxon>
        <taxon>Marchantiales</taxon>
        <taxon>Marchantiaceae</taxon>
        <taxon>Marchantia</taxon>
    </lineage>
</organism>
<protein>
    <submittedName>
        <fullName evidence="2">Uncharacterized protein</fullName>
    </submittedName>
</protein>
<keyword evidence="3" id="KW-1185">Reference proteome</keyword>
<accession>A0A176W037</accession>
<feature type="compositionally biased region" description="Basic and acidic residues" evidence="1">
    <location>
        <begin position="26"/>
        <end position="50"/>
    </location>
</feature>
<proteinExistence type="predicted"/>